<dbReference type="GeneTree" id="ENSGT01050000245108"/>
<dbReference type="AlphaFoldDB" id="A0A8C3YFV6"/>
<protein>
    <submittedName>
        <fullName evidence="2">Uncharacterized protein</fullName>
    </submittedName>
</protein>
<organism evidence="2 3">
    <name type="scientific">Catagonus wagneri</name>
    <name type="common">Chacoan peccary</name>
    <dbReference type="NCBI Taxonomy" id="51154"/>
    <lineage>
        <taxon>Eukaryota</taxon>
        <taxon>Metazoa</taxon>
        <taxon>Chordata</taxon>
        <taxon>Craniata</taxon>
        <taxon>Vertebrata</taxon>
        <taxon>Euteleostomi</taxon>
        <taxon>Mammalia</taxon>
        <taxon>Eutheria</taxon>
        <taxon>Laurasiatheria</taxon>
        <taxon>Artiodactyla</taxon>
        <taxon>Suina</taxon>
        <taxon>Tayassuidae</taxon>
        <taxon>Catagonus</taxon>
    </lineage>
</organism>
<evidence type="ECO:0000256" key="1">
    <source>
        <dbReference type="SAM" id="MobiDB-lite"/>
    </source>
</evidence>
<reference evidence="2" key="1">
    <citation type="submission" date="2025-08" db="UniProtKB">
        <authorList>
            <consortium name="Ensembl"/>
        </authorList>
    </citation>
    <scope>IDENTIFICATION</scope>
</reference>
<evidence type="ECO:0000313" key="2">
    <source>
        <dbReference type="Ensembl" id="ENSCWAP00000011761.1"/>
    </source>
</evidence>
<sequence length="101" mass="10621">GPGSLASKKGTWLLFSLPTPFSLAPSRYPGKTGTFGAWGITGDACVTDHLAFLPSSPPPQSLPRTPELLAQGPVSLHPPEKHPGLCDSLYSPPLLVKNHIV</sequence>
<proteinExistence type="predicted"/>
<feature type="region of interest" description="Disordered" evidence="1">
    <location>
        <begin position="55"/>
        <end position="77"/>
    </location>
</feature>
<name>A0A8C3YFV6_9CETA</name>
<dbReference type="Proteomes" id="UP000694540">
    <property type="component" value="Unplaced"/>
</dbReference>
<keyword evidence="3" id="KW-1185">Reference proteome</keyword>
<evidence type="ECO:0000313" key="3">
    <source>
        <dbReference type="Proteomes" id="UP000694540"/>
    </source>
</evidence>
<accession>A0A8C3YFV6</accession>
<reference evidence="2" key="2">
    <citation type="submission" date="2025-09" db="UniProtKB">
        <authorList>
            <consortium name="Ensembl"/>
        </authorList>
    </citation>
    <scope>IDENTIFICATION</scope>
</reference>
<dbReference type="Ensembl" id="ENSCWAT00000012800.1">
    <property type="protein sequence ID" value="ENSCWAP00000011761.1"/>
    <property type="gene ID" value="ENSCWAG00000009202.1"/>
</dbReference>